<dbReference type="EMBL" id="QOCE01000037">
    <property type="protein sequence ID" value="RBW53375.1"/>
    <property type="molecule type" value="Genomic_DNA"/>
</dbReference>
<dbReference type="Proteomes" id="UP000252706">
    <property type="component" value="Unassembled WGS sequence"/>
</dbReference>
<evidence type="ECO:0000313" key="2">
    <source>
        <dbReference type="Proteomes" id="UP000252706"/>
    </source>
</evidence>
<name>A0A366WTR6_9RHOB</name>
<gene>
    <name evidence="1" type="ORF">DS909_14700</name>
</gene>
<organism evidence="1 2">
    <name type="scientific">Phaeobacter gallaeciensis</name>
    <dbReference type="NCBI Taxonomy" id="60890"/>
    <lineage>
        <taxon>Bacteria</taxon>
        <taxon>Pseudomonadati</taxon>
        <taxon>Pseudomonadota</taxon>
        <taxon>Alphaproteobacteria</taxon>
        <taxon>Rhodobacterales</taxon>
        <taxon>Roseobacteraceae</taxon>
        <taxon>Phaeobacter</taxon>
    </lineage>
</organism>
<evidence type="ECO:0000313" key="1">
    <source>
        <dbReference type="EMBL" id="RBW53375.1"/>
    </source>
</evidence>
<accession>A0A366WTR6</accession>
<dbReference type="AlphaFoldDB" id="A0A366WTR6"/>
<comment type="caution">
    <text evidence="1">The sequence shown here is derived from an EMBL/GenBank/DDBJ whole genome shotgun (WGS) entry which is preliminary data.</text>
</comment>
<protein>
    <submittedName>
        <fullName evidence="1">Uncharacterized protein</fullName>
    </submittedName>
</protein>
<reference evidence="1 2" key="1">
    <citation type="submission" date="2018-07" db="EMBL/GenBank/DDBJ databases">
        <title>Modular assembly of carbohydrate-degrading microbial communities in the ocean.</title>
        <authorList>
            <person name="Enke T.N."/>
            <person name="Datta M.S."/>
            <person name="Schwartzman J.A."/>
            <person name="Cermak N."/>
            <person name="Schmitz D.A."/>
            <person name="Barrere J."/>
            <person name="Cordero O.X."/>
        </authorList>
    </citation>
    <scope>NUCLEOTIDE SEQUENCE [LARGE SCALE GENOMIC DNA]</scope>
    <source>
        <strain evidence="1 2">C3M10</strain>
    </source>
</reference>
<dbReference type="RefSeq" id="WP_113824224.1">
    <property type="nucleotide sequence ID" value="NZ_QOCE01000037.1"/>
</dbReference>
<proteinExistence type="predicted"/>
<sequence>MTDEIAPTTHLIFICPKGEFLLGIKGVAKCLTQKLGSNFGDRVSLTMLTCPDFLVQRTAQHWHRAL</sequence>